<feature type="coiled-coil region" evidence="1">
    <location>
        <begin position="53"/>
        <end position="87"/>
    </location>
</feature>
<dbReference type="EMBL" id="CP136426">
    <property type="protein sequence ID" value="WOC51743.1"/>
    <property type="molecule type" value="Genomic_DNA"/>
</dbReference>
<accession>A0AAU0F340</accession>
<reference evidence="2" key="1">
    <citation type="submission" date="2023-10" db="EMBL/GenBank/DDBJ databases">
        <title>Characterization and whole genome sequencing of a novel strain of Bergeyella porcorum QD2021 isolated from pig.</title>
        <authorList>
            <person name="Liu G."/>
            <person name="Chen C."/>
            <person name="Han X."/>
        </authorList>
    </citation>
    <scope>NUCLEOTIDE SEQUENCE</scope>
    <source>
        <strain evidence="2">QD2021</strain>
    </source>
</reference>
<organism evidence="2 3">
    <name type="scientific">Bergeyella porcorum</name>
    <dbReference type="NCBI Taxonomy" id="1735111"/>
    <lineage>
        <taxon>Bacteria</taxon>
        <taxon>Pseudomonadati</taxon>
        <taxon>Bacteroidota</taxon>
        <taxon>Flavobacteriia</taxon>
        <taxon>Flavobacteriales</taxon>
        <taxon>Weeksellaceae</taxon>
        <taxon>Bergeyella</taxon>
    </lineage>
</organism>
<sequence>MTLDFAKMLAMQTRSEAGHKIRLYFLHCEKVAKQKTELIQTELFAELEAYRSLEAIRLQRRELNRQARKHRERIKQAKETIKQIEYIQLTFNFEEYGNN</sequence>
<dbReference type="KEGG" id="bpor:BPO_1096"/>
<proteinExistence type="predicted"/>
<evidence type="ECO:0000313" key="2">
    <source>
        <dbReference type="EMBL" id="WOC51743.1"/>
    </source>
</evidence>
<evidence type="ECO:0000256" key="1">
    <source>
        <dbReference type="SAM" id="Coils"/>
    </source>
</evidence>
<dbReference type="Proteomes" id="UP001432059">
    <property type="component" value="Chromosome"/>
</dbReference>
<protein>
    <submittedName>
        <fullName evidence="2">AntA/AntB antirepressor</fullName>
    </submittedName>
</protein>
<name>A0AAU0F340_9FLAO</name>
<evidence type="ECO:0000313" key="3">
    <source>
        <dbReference type="Proteomes" id="UP001432059"/>
    </source>
</evidence>
<gene>
    <name evidence="2" type="ORF">BPO_1096</name>
</gene>
<dbReference type="AlphaFoldDB" id="A0AAU0F340"/>
<keyword evidence="1" id="KW-0175">Coiled coil</keyword>
<keyword evidence="3" id="KW-1185">Reference proteome</keyword>